<keyword evidence="1" id="KW-0472">Membrane</keyword>
<name>A0A974PLV2_9HYPH</name>
<proteinExistence type="predicted"/>
<evidence type="ECO:0000313" key="2">
    <source>
        <dbReference type="EMBL" id="QRG05985.1"/>
    </source>
</evidence>
<dbReference type="InterPro" id="IPR009935">
    <property type="entry name" value="DUF1467"/>
</dbReference>
<organism evidence="2 3">
    <name type="scientific">Xanthobacter dioxanivorans</name>
    <dbReference type="NCBI Taxonomy" id="2528964"/>
    <lineage>
        <taxon>Bacteria</taxon>
        <taxon>Pseudomonadati</taxon>
        <taxon>Pseudomonadota</taxon>
        <taxon>Alphaproteobacteria</taxon>
        <taxon>Hyphomicrobiales</taxon>
        <taxon>Xanthobacteraceae</taxon>
        <taxon>Xanthobacter</taxon>
    </lineage>
</organism>
<dbReference type="AlphaFoldDB" id="A0A974PLV2"/>
<sequence length="97" mass="10442">MLSEERPVSIGAIIAIYFIVWWTSLFAVLPWGVRSQAESADVTPGTDPGAPVRPLLLRKVIATSVIAAIITGGIIYLMTSGIVSLEDLPMPFDTKND</sequence>
<dbReference type="EMBL" id="CP063362">
    <property type="protein sequence ID" value="QRG05985.1"/>
    <property type="molecule type" value="Genomic_DNA"/>
</dbReference>
<keyword evidence="1" id="KW-1133">Transmembrane helix</keyword>
<gene>
    <name evidence="2" type="ORF">EZH22_23735</name>
</gene>
<accession>A0A974PLV2</accession>
<protein>
    <submittedName>
        <fullName evidence="2">DUF1467 family protein</fullName>
    </submittedName>
</protein>
<dbReference type="KEGG" id="xdi:EZH22_23735"/>
<feature type="transmembrane region" description="Helical" evidence="1">
    <location>
        <begin position="60"/>
        <end position="85"/>
    </location>
</feature>
<keyword evidence="1" id="KW-0812">Transmembrane</keyword>
<evidence type="ECO:0000313" key="3">
    <source>
        <dbReference type="Proteomes" id="UP000596427"/>
    </source>
</evidence>
<feature type="transmembrane region" description="Helical" evidence="1">
    <location>
        <begin position="12"/>
        <end position="33"/>
    </location>
</feature>
<reference evidence="2 3" key="1">
    <citation type="submission" date="2020-10" db="EMBL/GenBank/DDBJ databases">
        <title>Degradation of 1,4-Dioxane by Xanthobacter sp. YN2, via a Novel Group-2 Soluble Di-Iron Monooxygenase.</title>
        <authorList>
            <person name="Ma F."/>
            <person name="Wang Y."/>
            <person name="Yang J."/>
            <person name="Guo H."/>
            <person name="Su D."/>
            <person name="Yu L."/>
        </authorList>
    </citation>
    <scope>NUCLEOTIDE SEQUENCE [LARGE SCALE GENOMIC DNA]</scope>
    <source>
        <strain evidence="2 3">YN2</strain>
    </source>
</reference>
<dbReference type="Proteomes" id="UP000596427">
    <property type="component" value="Chromosome"/>
</dbReference>
<evidence type="ECO:0000256" key="1">
    <source>
        <dbReference type="SAM" id="Phobius"/>
    </source>
</evidence>
<dbReference type="Pfam" id="PF07330">
    <property type="entry name" value="DUF1467"/>
    <property type="match status" value="1"/>
</dbReference>
<keyword evidence="3" id="KW-1185">Reference proteome</keyword>